<protein>
    <submittedName>
        <fullName evidence="1">Uncharacterized protein</fullName>
    </submittedName>
</protein>
<reference evidence="1" key="1">
    <citation type="journal article" date="2010" name="Science">
        <title>Plasticity of animal genome architecture unmasked by rapid evolution of a pelagic tunicate.</title>
        <authorList>
            <person name="Denoeud F."/>
            <person name="Henriet S."/>
            <person name="Mungpakdee S."/>
            <person name="Aury J.M."/>
            <person name="Da Silva C."/>
            <person name="Brinkmann H."/>
            <person name="Mikhaleva J."/>
            <person name="Olsen L.C."/>
            <person name="Jubin C."/>
            <person name="Canestro C."/>
            <person name="Bouquet J.M."/>
            <person name="Danks G."/>
            <person name="Poulain J."/>
            <person name="Campsteijn C."/>
            <person name="Adamski M."/>
            <person name="Cross I."/>
            <person name="Yadetie F."/>
            <person name="Muffato M."/>
            <person name="Louis A."/>
            <person name="Butcher S."/>
            <person name="Tsagkogeorga G."/>
            <person name="Konrad A."/>
            <person name="Singh S."/>
            <person name="Jensen M.F."/>
            <person name="Cong E.H."/>
            <person name="Eikeseth-Otteraa H."/>
            <person name="Noel B."/>
            <person name="Anthouard V."/>
            <person name="Porcel B.M."/>
            <person name="Kachouri-Lafond R."/>
            <person name="Nishino A."/>
            <person name="Ugolini M."/>
            <person name="Chourrout P."/>
            <person name="Nishida H."/>
            <person name="Aasland R."/>
            <person name="Huzurbazar S."/>
            <person name="Westhof E."/>
            <person name="Delsuc F."/>
            <person name="Lehrach H."/>
            <person name="Reinhardt R."/>
            <person name="Weissenbach J."/>
            <person name="Roy S.W."/>
            <person name="Artiguenave F."/>
            <person name="Postlethwait J.H."/>
            <person name="Manak J.R."/>
            <person name="Thompson E.M."/>
            <person name="Jaillon O."/>
            <person name="Du Pasquier L."/>
            <person name="Boudinot P."/>
            <person name="Liberles D.A."/>
            <person name="Volff J.N."/>
            <person name="Philippe H."/>
            <person name="Lenhard B."/>
            <person name="Roest Crollius H."/>
            <person name="Wincker P."/>
            <person name="Chourrout D."/>
        </authorList>
    </citation>
    <scope>NUCLEOTIDE SEQUENCE [LARGE SCALE GENOMIC DNA]</scope>
</reference>
<dbReference type="Proteomes" id="UP000011014">
    <property type="component" value="Unassembled WGS sequence"/>
</dbReference>
<dbReference type="EMBL" id="FN656404">
    <property type="protein sequence ID" value="CBY41365.1"/>
    <property type="molecule type" value="Genomic_DNA"/>
</dbReference>
<evidence type="ECO:0000313" key="1">
    <source>
        <dbReference type="EMBL" id="CBY41365.1"/>
    </source>
</evidence>
<sequence>MQALHEQADKKPKVRTANASLQYYHQSKSDWLNGTIEDTAQGESFLGSELLEVGKEASFVVDKYSFDVTNEEIREFTESELGVLLKESTSIISVDAYTPPKENNKYQQQNPNKIPGFFHVCGIKRPSL</sequence>
<gene>
    <name evidence="1" type="ORF">GSOID_T00023431001</name>
</gene>
<name>E4Z0Y7_OIKDI</name>
<dbReference type="AlphaFoldDB" id="E4Z0Y7"/>
<organism evidence="1">
    <name type="scientific">Oikopleura dioica</name>
    <name type="common">Tunicate</name>
    <dbReference type="NCBI Taxonomy" id="34765"/>
    <lineage>
        <taxon>Eukaryota</taxon>
        <taxon>Metazoa</taxon>
        <taxon>Chordata</taxon>
        <taxon>Tunicata</taxon>
        <taxon>Appendicularia</taxon>
        <taxon>Copelata</taxon>
        <taxon>Oikopleuridae</taxon>
        <taxon>Oikopleura</taxon>
    </lineage>
</organism>
<accession>E4Z0Y7</accession>
<proteinExistence type="predicted"/>